<keyword evidence="1" id="KW-0808">Transferase</keyword>
<comment type="caution">
    <text evidence="1">The sequence shown here is derived from an EMBL/GenBank/DDBJ whole genome shotgun (WGS) entry which is preliminary data.</text>
</comment>
<proteinExistence type="predicted"/>
<dbReference type="InterPro" id="IPR027417">
    <property type="entry name" value="P-loop_NTPase"/>
</dbReference>
<dbReference type="EMBL" id="LLEI02000031">
    <property type="protein sequence ID" value="OAJ94185.1"/>
    <property type="molecule type" value="Genomic_DNA"/>
</dbReference>
<dbReference type="AlphaFoldDB" id="A0A177Y107"/>
<gene>
    <name evidence="1" type="ORF">APB76_10820</name>
</gene>
<dbReference type="PANTHER" id="PTHR37816">
    <property type="entry name" value="YALI0E33011P"/>
    <property type="match status" value="1"/>
</dbReference>
<organism evidence="1 2">
    <name type="scientific">Vibrio bivalvicida</name>
    <dbReference type="NCBI Taxonomy" id="1276888"/>
    <lineage>
        <taxon>Bacteria</taxon>
        <taxon>Pseudomonadati</taxon>
        <taxon>Pseudomonadota</taxon>
        <taxon>Gammaproteobacteria</taxon>
        <taxon>Vibrionales</taxon>
        <taxon>Vibrionaceae</taxon>
        <taxon>Vibrio</taxon>
        <taxon>Vibrio oreintalis group</taxon>
    </lineage>
</organism>
<evidence type="ECO:0000313" key="1">
    <source>
        <dbReference type="EMBL" id="OAJ94185.1"/>
    </source>
</evidence>
<evidence type="ECO:0000313" key="2">
    <source>
        <dbReference type="Proteomes" id="UP000078406"/>
    </source>
</evidence>
<dbReference type="SUPFAM" id="SSF52540">
    <property type="entry name" value="P-loop containing nucleoside triphosphate hydrolases"/>
    <property type="match status" value="1"/>
</dbReference>
<name>A0A177Y107_9VIBR</name>
<keyword evidence="1" id="KW-0418">Kinase</keyword>
<sequence length="177" mass="20109">MKKIAVFGKPGSGKSSLSKHLALIKNLPLHQLDSIAFRKDGTAETREVFDKKHRDILSADSWIIDGLGPLDSFSQRLESADTLIYIDLPYYVSYWLVTKRMLKGLAVKPEGWPEGSSIIKGSMQSYKFLRLSPKFWNSDFEQRLKGFEEKKSVHIIRSLSEMNAFISQLKSEPIEAS</sequence>
<dbReference type="GO" id="GO:0016301">
    <property type="term" value="F:kinase activity"/>
    <property type="evidence" value="ECO:0007669"/>
    <property type="project" value="UniProtKB-KW"/>
</dbReference>
<dbReference type="Proteomes" id="UP000078406">
    <property type="component" value="Unassembled WGS sequence"/>
</dbReference>
<reference evidence="1 2" key="1">
    <citation type="journal article" date="2016" name="Syst. Appl. Microbiol.">
        <title>Vibrio bivalvicida sp. nov., a novel larval pathogen for bivalve molluscs reared in a hatchery.</title>
        <authorList>
            <person name="Dubert J."/>
            <person name="Romalde J.L."/>
            <person name="Prado S."/>
            <person name="Barja J.L."/>
        </authorList>
    </citation>
    <scope>NUCLEOTIDE SEQUENCE [LARGE SCALE GENOMIC DNA]</scope>
    <source>
        <strain evidence="1 2">605</strain>
    </source>
</reference>
<protein>
    <submittedName>
        <fullName evidence="1">Adenylate kinase</fullName>
    </submittedName>
</protein>
<accession>A0A177Y107</accession>
<dbReference type="Gene3D" id="3.40.50.300">
    <property type="entry name" value="P-loop containing nucleotide triphosphate hydrolases"/>
    <property type="match status" value="1"/>
</dbReference>
<dbReference type="PANTHER" id="PTHR37816:SF2">
    <property type="entry name" value="DNA TOPOLOGY MODULATION PROTEIN FLAR-RELATED PROTEIN"/>
    <property type="match status" value="1"/>
</dbReference>
<dbReference type="InterPro" id="IPR052922">
    <property type="entry name" value="Cytidylate_Kinase-2"/>
</dbReference>
<dbReference type="RefSeq" id="WP_054963504.1">
    <property type="nucleotide sequence ID" value="NZ_LLEI02000031.1"/>
</dbReference>